<evidence type="ECO:0000256" key="1">
    <source>
        <dbReference type="ARBA" id="ARBA00004173"/>
    </source>
</evidence>
<proteinExistence type="inferred from homology"/>
<dbReference type="GO" id="GO:0008199">
    <property type="term" value="F:ferric iron binding"/>
    <property type="evidence" value="ECO:0007669"/>
    <property type="project" value="InterPro"/>
</dbReference>
<dbReference type="EMBL" id="JAUKUD010000006">
    <property type="protein sequence ID" value="KAK0740429.1"/>
    <property type="molecule type" value="Genomic_DNA"/>
</dbReference>
<comment type="catalytic activity">
    <reaction evidence="12">
        <text>4 Fe(2+) + O2 + 4 H(+) = 4 Fe(3+) + 2 H2O</text>
        <dbReference type="Rhea" id="RHEA:11148"/>
        <dbReference type="ChEBI" id="CHEBI:15377"/>
        <dbReference type="ChEBI" id="CHEBI:15378"/>
        <dbReference type="ChEBI" id="CHEBI:15379"/>
        <dbReference type="ChEBI" id="CHEBI:29033"/>
        <dbReference type="ChEBI" id="CHEBI:29034"/>
        <dbReference type="EC" id="1.16.3.1"/>
    </reaction>
</comment>
<dbReference type="NCBIfam" id="TIGR03421">
    <property type="entry name" value="FeS_CyaY"/>
    <property type="match status" value="1"/>
</dbReference>
<dbReference type="GO" id="GO:0034986">
    <property type="term" value="F:iron chaperone activity"/>
    <property type="evidence" value="ECO:0007669"/>
    <property type="project" value="TreeGrafter"/>
</dbReference>
<evidence type="ECO:0000256" key="10">
    <source>
        <dbReference type="ARBA" id="ARBA00023065"/>
    </source>
</evidence>
<keyword evidence="8" id="KW-0560">Oxidoreductase</keyword>
<dbReference type="InterPro" id="IPR020895">
    <property type="entry name" value="Frataxin_CS"/>
</dbReference>
<dbReference type="EC" id="1.16.3.1" evidence="3"/>
<gene>
    <name evidence="14" type="ORF">B0T18DRAFT_482356</name>
</gene>
<dbReference type="GO" id="GO:0004322">
    <property type="term" value="F:ferroxidase activity"/>
    <property type="evidence" value="ECO:0007669"/>
    <property type="project" value="UniProtKB-EC"/>
</dbReference>
<accession>A0AA40JYW6</accession>
<dbReference type="NCBIfam" id="TIGR03422">
    <property type="entry name" value="mito_frataxin"/>
    <property type="match status" value="1"/>
</dbReference>
<dbReference type="InterPro" id="IPR017789">
    <property type="entry name" value="Frataxin"/>
</dbReference>
<evidence type="ECO:0000256" key="11">
    <source>
        <dbReference type="ARBA" id="ARBA00023128"/>
    </source>
</evidence>
<evidence type="ECO:0000256" key="6">
    <source>
        <dbReference type="ARBA" id="ARBA00022496"/>
    </source>
</evidence>
<keyword evidence="10" id="KW-0406">Ion transport</keyword>
<keyword evidence="15" id="KW-1185">Reference proteome</keyword>
<evidence type="ECO:0000313" key="14">
    <source>
        <dbReference type="EMBL" id="KAK0740429.1"/>
    </source>
</evidence>
<dbReference type="GO" id="GO:0008198">
    <property type="term" value="F:ferrous iron binding"/>
    <property type="evidence" value="ECO:0007669"/>
    <property type="project" value="TreeGrafter"/>
</dbReference>
<comment type="caution">
    <text evidence="14">The sequence shown here is derived from an EMBL/GenBank/DDBJ whole genome shotgun (WGS) entry which is preliminary data.</text>
</comment>
<dbReference type="GO" id="GO:0005739">
    <property type="term" value="C:mitochondrion"/>
    <property type="evidence" value="ECO:0007669"/>
    <property type="project" value="UniProtKB-SubCell"/>
</dbReference>
<keyword evidence="11" id="KW-0496">Mitochondrion</keyword>
<dbReference type="InterPro" id="IPR002908">
    <property type="entry name" value="Frataxin/CyaY"/>
</dbReference>
<dbReference type="InterPro" id="IPR036524">
    <property type="entry name" value="Frataxin/CyaY_sf"/>
</dbReference>
<dbReference type="SUPFAM" id="SSF55387">
    <property type="entry name" value="Frataxin/Nqo15-like"/>
    <property type="match status" value="1"/>
</dbReference>
<dbReference type="PANTHER" id="PTHR16821:SF2">
    <property type="entry name" value="FRATAXIN, MITOCHONDRIAL"/>
    <property type="match status" value="1"/>
</dbReference>
<evidence type="ECO:0000256" key="7">
    <source>
        <dbReference type="ARBA" id="ARBA00022946"/>
    </source>
</evidence>
<dbReference type="Gene3D" id="3.30.920.10">
    <property type="entry name" value="Frataxin/CyaY"/>
    <property type="match status" value="1"/>
</dbReference>
<dbReference type="PRINTS" id="PR00904">
    <property type="entry name" value="FRATAXIN"/>
</dbReference>
<feature type="region of interest" description="Disordered" evidence="13">
    <location>
        <begin position="37"/>
        <end position="69"/>
    </location>
</feature>
<dbReference type="GO" id="GO:0016226">
    <property type="term" value="P:iron-sulfur cluster assembly"/>
    <property type="evidence" value="ECO:0007669"/>
    <property type="project" value="InterPro"/>
</dbReference>
<keyword evidence="7" id="KW-0809">Transit peptide</keyword>
<evidence type="ECO:0000256" key="5">
    <source>
        <dbReference type="ARBA" id="ARBA00022448"/>
    </source>
</evidence>
<keyword evidence="6" id="KW-0410">Iron transport</keyword>
<dbReference type="SMART" id="SM01219">
    <property type="entry name" value="Frataxin_Cyay"/>
    <property type="match status" value="1"/>
</dbReference>
<evidence type="ECO:0000256" key="4">
    <source>
        <dbReference type="ARBA" id="ARBA00022434"/>
    </source>
</evidence>
<comment type="subcellular location">
    <subcellularLocation>
        <location evidence="1">Mitochondrion</location>
    </subcellularLocation>
</comment>
<dbReference type="GO" id="GO:0051537">
    <property type="term" value="F:2 iron, 2 sulfur cluster binding"/>
    <property type="evidence" value="ECO:0007669"/>
    <property type="project" value="TreeGrafter"/>
</dbReference>
<keyword evidence="9" id="KW-0408">Iron</keyword>
<evidence type="ECO:0000313" key="15">
    <source>
        <dbReference type="Proteomes" id="UP001172155"/>
    </source>
</evidence>
<dbReference type="Pfam" id="PF01491">
    <property type="entry name" value="Frataxin_Cyay"/>
    <property type="match status" value="1"/>
</dbReference>
<dbReference type="FunFam" id="3.30.920.10:FF:000004">
    <property type="entry name" value="Mitochondrial chaperone Frataxin"/>
    <property type="match status" value="1"/>
</dbReference>
<evidence type="ECO:0000256" key="9">
    <source>
        <dbReference type="ARBA" id="ARBA00023004"/>
    </source>
</evidence>
<reference evidence="14" key="1">
    <citation type="submission" date="2023-06" db="EMBL/GenBank/DDBJ databases">
        <title>Genome-scale phylogeny and comparative genomics of the fungal order Sordariales.</title>
        <authorList>
            <consortium name="Lawrence Berkeley National Laboratory"/>
            <person name="Hensen N."/>
            <person name="Bonometti L."/>
            <person name="Westerberg I."/>
            <person name="Brannstrom I.O."/>
            <person name="Guillou S."/>
            <person name="Cros-Aarteil S."/>
            <person name="Calhoun S."/>
            <person name="Haridas S."/>
            <person name="Kuo A."/>
            <person name="Mondo S."/>
            <person name="Pangilinan J."/>
            <person name="Riley R."/>
            <person name="LaButti K."/>
            <person name="Andreopoulos B."/>
            <person name="Lipzen A."/>
            <person name="Chen C."/>
            <person name="Yanf M."/>
            <person name="Daum C."/>
            <person name="Ng V."/>
            <person name="Clum A."/>
            <person name="Steindorff A."/>
            <person name="Ohm R."/>
            <person name="Martin F."/>
            <person name="Silar P."/>
            <person name="Natvig D."/>
            <person name="Lalanne C."/>
            <person name="Gautier V."/>
            <person name="Ament-velasquez S.L."/>
            <person name="Kruys A."/>
            <person name="Hutchinson M.I."/>
            <person name="Powell A.J."/>
            <person name="Barry K."/>
            <person name="Miller A.N."/>
            <person name="Grigoriev I.V."/>
            <person name="Debuchy R."/>
            <person name="Gladieux P."/>
            <person name="Thoren M.H."/>
            <person name="Johannesson H."/>
        </authorList>
    </citation>
    <scope>NUCLEOTIDE SEQUENCE</scope>
    <source>
        <strain evidence="14">SMH3187-1</strain>
    </source>
</reference>
<keyword evidence="5" id="KW-0813">Transport</keyword>
<dbReference type="GO" id="GO:0006879">
    <property type="term" value="P:intracellular iron ion homeostasis"/>
    <property type="evidence" value="ECO:0007669"/>
    <property type="project" value="UniProtKB-KW"/>
</dbReference>
<protein>
    <recommendedName>
        <fullName evidence="3">ferroxidase</fullName>
        <ecNumber evidence="3">1.16.3.1</ecNumber>
    </recommendedName>
</protein>
<comment type="similarity">
    <text evidence="2">Belongs to the frataxin family.</text>
</comment>
<dbReference type="AlphaFoldDB" id="A0AA40JYW6"/>
<sequence length="205" mass="22726">MMARQNLIRTARSASRALQATRNVGVAGLGPARLPLSRPTFIPTTPRPFTTSTPRLGITPDDTPPKNVETPDLVRTAAVITDAEYHAVADEFMDRLLSHLEGLEEKTEDLDVEYSAGVLNIRFGPEIGTYVVNKQPPNKQIWLSSPKSGPKRYDYVIMGDGQHEKQDTAVGDWLYLRDNSSLTELFREELGIELGMPADEFGTEV</sequence>
<evidence type="ECO:0000256" key="12">
    <source>
        <dbReference type="ARBA" id="ARBA00047990"/>
    </source>
</evidence>
<dbReference type="Proteomes" id="UP001172155">
    <property type="component" value="Unassembled WGS sequence"/>
</dbReference>
<dbReference type="PROSITE" id="PS50810">
    <property type="entry name" value="FRATAXIN_2"/>
    <property type="match status" value="1"/>
</dbReference>
<dbReference type="GO" id="GO:0006826">
    <property type="term" value="P:iron ion transport"/>
    <property type="evidence" value="ECO:0007669"/>
    <property type="project" value="UniProtKB-KW"/>
</dbReference>
<name>A0AA40JYW6_9PEZI</name>
<feature type="compositionally biased region" description="Low complexity" evidence="13">
    <location>
        <begin position="37"/>
        <end position="55"/>
    </location>
</feature>
<keyword evidence="4" id="KW-0409">Iron storage</keyword>
<evidence type="ECO:0000256" key="8">
    <source>
        <dbReference type="ARBA" id="ARBA00023002"/>
    </source>
</evidence>
<organism evidence="14 15">
    <name type="scientific">Schizothecium vesticola</name>
    <dbReference type="NCBI Taxonomy" id="314040"/>
    <lineage>
        <taxon>Eukaryota</taxon>
        <taxon>Fungi</taxon>
        <taxon>Dikarya</taxon>
        <taxon>Ascomycota</taxon>
        <taxon>Pezizomycotina</taxon>
        <taxon>Sordariomycetes</taxon>
        <taxon>Sordariomycetidae</taxon>
        <taxon>Sordariales</taxon>
        <taxon>Schizotheciaceae</taxon>
        <taxon>Schizothecium</taxon>
    </lineage>
</organism>
<evidence type="ECO:0000256" key="2">
    <source>
        <dbReference type="ARBA" id="ARBA00008183"/>
    </source>
</evidence>
<dbReference type="PROSITE" id="PS01344">
    <property type="entry name" value="FRATAXIN_1"/>
    <property type="match status" value="1"/>
</dbReference>
<dbReference type="PANTHER" id="PTHR16821">
    <property type="entry name" value="FRATAXIN"/>
    <property type="match status" value="1"/>
</dbReference>
<evidence type="ECO:0000256" key="13">
    <source>
        <dbReference type="SAM" id="MobiDB-lite"/>
    </source>
</evidence>
<evidence type="ECO:0000256" key="3">
    <source>
        <dbReference type="ARBA" id="ARBA00013107"/>
    </source>
</evidence>